<dbReference type="PANTHER" id="PTHR13147">
    <property type="entry name" value="FOUR-JOINTED BOX PROTEIN 1"/>
    <property type="match status" value="1"/>
</dbReference>
<keyword evidence="8" id="KW-1185">Reference proteome</keyword>
<organism evidence="7 8">
    <name type="scientific">Tachysurus vachellii</name>
    <name type="common">Darkbarbel catfish</name>
    <name type="synonym">Pelteobagrus vachellii</name>
    <dbReference type="NCBI Taxonomy" id="175792"/>
    <lineage>
        <taxon>Eukaryota</taxon>
        <taxon>Metazoa</taxon>
        <taxon>Chordata</taxon>
        <taxon>Craniata</taxon>
        <taxon>Vertebrata</taxon>
        <taxon>Euteleostomi</taxon>
        <taxon>Actinopterygii</taxon>
        <taxon>Neopterygii</taxon>
        <taxon>Teleostei</taxon>
        <taxon>Ostariophysi</taxon>
        <taxon>Siluriformes</taxon>
        <taxon>Bagridae</taxon>
        <taxon>Tachysurus</taxon>
    </lineage>
</organism>
<feature type="signal peptide" evidence="5">
    <location>
        <begin position="1"/>
        <end position="19"/>
    </location>
</feature>
<comment type="caution">
    <text evidence="7">The sequence shown here is derived from an EMBL/GenBank/DDBJ whole genome shotgun (WGS) entry which is preliminary data.</text>
</comment>
<evidence type="ECO:0000256" key="1">
    <source>
        <dbReference type="ARBA" id="ARBA00022771"/>
    </source>
</evidence>
<keyword evidence="1 3" id="KW-0479">Metal-binding</keyword>
<feature type="chain" id="PRO_5041728614" description="B box-type domain-containing protein" evidence="5">
    <location>
        <begin position="20"/>
        <end position="750"/>
    </location>
</feature>
<dbReference type="SUPFAM" id="SSF57845">
    <property type="entry name" value="B-box zinc-binding domain"/>
    <property type="match status" value="1"/>
</dbReference>
<dbReference type="PANTHER" id="PTHR13147:SF5">
    <property type="entry name" value="FOUR-JOINTED BOX PROTEIN 1"/>
    <property type="match status" value="1"/>
</dbReference>
<evidence type="ECO:0000256" key="5">
    <source>
        <dbReference type="SAM" id="SignalP"/>
    </source>
</evidence>
<dbReference type="PROSITE" id="PS51257">
    <property type="entry name" value="PROKAR_LIPOPROTEIN"/>
    <property type="match status" value="1"/>
</dbReference>
<dbReference type="PRINTS" id="PR02072">
    <property type="entry name" value="4JOINTEDBOX1"/>
</dbReference>
<evidence type="ECO:0000313" key="7">
    <source>
        <dbReference type="EMBL" id="KAK2834400.1"/>
    </source>
</evidence>
<accession>A0AA88ME16</accession>
<gene>
    <name evidence="7" type="ORF">Q7C36_015101</name>
</gene>
<dbReference type="Gene3D" id="3.30.160.60">
    <property type="entry name" value="Classic Zinc Finger"/>
    <property type="match status" value="1"/>
</dbReference>
<proteinExistence type="predicted"/>
<dbReference type="GO" id="GO:0007267">
    <property type="term" value="P:cell-cell signaling"/>
    <property type="evidence" value="ECO:0007669"/>
    <property type="project" value="TreeGrafter"/>
</dbReference>
<dbReference type="EMBL" id="JAVHJS010000015">
    <property type="protein sequence ID" value="KAK2834400.1"/>
    <property type="molecule type" value="Genomic_DNA"/>
</dbReference>
<feature type="region of interest" description="Disordered" evidence="4">
    <location>
        <begin position="471"/>
        <end position="531"/>
    </location>
</feature>
<dbReference type="Proteomes" id="UP001187315">
    <property type="component" value="Unassembled WGS sequence"/>
</dbReference>
<dbReference type="Pfam" id="PF00643">
    <property type="entry name" value="zf-B_box"/>
    <property type="match status" value="1"/>
</dbReference>
<dbReference type="GO" id="GO:0008270">
    <property type="term" value="F:zinc ion binding"/>
    <property type="evidence" value="ECO:0007669"/>
    <property type="project" value="UniProtKB-KW"/>
</dbReference>
<feature type="domain" description="B box-type" evidence="6">
    <location>
        <begin position="536"/>
        <end position="577"/>
    </location>
</feature>
<keyword evidence="2" id="KW-0862">Zinc</keyword>
<feature type="region of interest" description="Disordered" evidence="4">
    <location>
        <begin position="696"/>
        <end position="750"/>
    </location>
</feature>
<evidence type="ECO:0000313" key="8">
    <source>
        <dbReference type="Proteomes" id="UP001187315"/>
    </source>
</evidence>
<keyword evidence="5" id="KW-0732">Signal</keyword>
<dbReference type="GO" id="GO:0005615">
    <property type="term" value="C:extracellular space"/>
    <property type="evidence" value="ECO:0007669"/>
    <property type="project" value="TreeGrafter"/>
</dbReference>
<evidence type="ECO:0000259" key="6">
    <source>
        <dbReference type="PROSITE" id="PS50119"/>
    </source>
</evidence>
<dbReference type="AlphaFoldDB" id="A0AA88ME16"/>
<sequence length="750" mass="84133">MKAVCVNLASLLLLCACAGVLHFWSVFQKRLERNSRSVREHSVHPDYPDPSPDLSGTFRALLAVPTDSKLHPVRNISNDETVSLRRKANGRRFAATQRELHEAENQTEHFLEDGIYWSQRLDDGVSMGFGEEDARSWRQRVRRGQVVSLEPGCGRTSNQLATFSDGSRACVRYGINSEQVQGETLSYYLAALLGITNVPPLALLRLDGEQWTHVRRRMEALQWTPSAVVSLSEWVAELSPAVVPAPFHRSGQGLRPLLPELQTKTKAELLELVQWSDLVLFDYITANFDRLVSNLFSLQWDAKAMERDASNLLKTPRGSLVFIDNEAGLVHGYRVLDMWEKYHSAALGSVCVFRRKTARRVAELHRRRDTRARLLQIYRDNQESAVAISVTARSRGFPGTTLSLCLSSLLPFLVPFSNMNQYNRCNDDDDLPQMDGTCDACEPDEAQSAIQMCVICRFAFCVVHAEKHTRSTRHPLQPYNPPEPGANSNADINAQPEADANRLEEAEATGGGAEGVEGQDEEQSGCESGKRDTVTVERLRCKEHGQEGSLYCKQDEKIVCVLCAVQGEHREHEIITLQEAYMWQKGKEGIDLLACTQEMSEKIKTKWTSPDMSPEELECYVNQQFDELQRLVRQEEWRVLHLVDLKEAFLTAHAAEKIAEISVHTEKLQEEMDSITQQLGELDHAEQNGVAPANLAPLLAGQPRPPGAALLEARPLMDPEARPRLPAQQRDPQDPRDYGDGDDSSMGHAP</sequence>
<evidence type="ECO:0000256" key="4">
    <source>
        <dbReference type="SAM" id="MobiDB-lite"/>
    </source>
</evidence>
<evidence type="ECO:0000256" key="3">
    <source>
        <dbReference type="PROSITE-ProRule" id="PRU00024"/>
    </source>
</evidence>
<protein>
    <recommendedName>
        <fullName evidence="6">B box-type domain-containing protein</fullName>
    </recommendedName>
</protein>
<dbReference type="SMART" id="SM00336">
    <property type="entry name" value="BBOX"/>
    <property type="match status" value="2"/>
</dbReference>
<name>A0AA88ME16_TACVA</name>
<dbReference type="CDD" id="cd19784">
    <property type="entry name" value="Bbox2_TRIM44"/>
    <property type="match status" value="1"/>
</dbReference>
<dbReference type="InterPro" id="IPR000315">
    <property type="entry name" value="Znf_B-box"/>
</dbReference>
<dbReference type="PROSITE" id="PS50119">
    <property type="entry name" value="ZF_BBOX"/>
    <property type="match status" value="1"/>
</dbReference>
<dbReference type="InterPro" id="IPR024868">
    <property type="entry name" value="FJX1/FJ"/>
</dbReference>
<keyword evidence="1 3" id="KW-0863">Zinc-finger</keyword>
<reference evidence="7" key="1">
    <citation type="submission" date="2023-08" db="EMBL/GenBank/DDBJ databases">
        <title>Pelteobagrus vachellii genome.</title>
        <authorList>
            <person name="Liu H."/>
        </authorList>
    </citation>
    <scope>NUCLEOTIDE SEQUENCE</scope>
    <source>
        <strain evidence="7">PRFRI_2022a</strain>
        <tissue evidence="7">Muscle</tissue>
    </source>
</reference>
<dbReference type="Gene3D" id="4.10.830.40">
    <property type="match status" value="1"/>
</dbReference>
<evidence type="ECO:0000256" key="2">
    <source>
        <dbReference type="ARBA" id="ARBA00022833"/>
    </source>
</evidence>